<feature type="domain" description="1-deoxy-D-xylulose 5-phosphate reductoisomerase C-terminal" evidence="11">
    <location>
        <begin position="142"/>
        <end position="225"/>
    </location>
</feature>
<organism evidence="13 14">
    <name type="scientific">Geomicrobium sediminis</name>
    <dbReference type="NCBI Taxonomy" id="1347788"/>
    <lineage>
        <taxon>Bacteria</taxon>
        <taxon>Bacillati</taxon>
        <taxon>Bacillota</taxon>
        <taxon>Bacilli</taxon>
        <taxon>Bacillales</taxon>
        <taxon>Geomicrobium</taxon>
    </lineage>
</organism>
<feature type="binding site" evidence="9">
    <location>
        <position position="213"/>
    </location>
    <ligand>
        <name>1-deoxy-D-xylulose 5-phosphate</name>
        <dbReference type="ChEBI" id="CHEBI:57792"/>
    </ligand>
</feature>
<dbReference type="InterPro" id="IPR013512">
    <property type="entry name" value="DXP_reductoisomerase_N"/>
</dbReference>
<dbReference type="PANTHER" id="PTHR30525">
    <property type="entry name" value="1-DEOXY-D-XYLULOSE 5-PHOSPHATE REDUCTOISOMERASE"/>
    <property type="match status" value="1"/>
</dbReference>
<feature type="binding site" evidence="9">
    <location>
        <position position="38"/>
    </location>
    <ligand>
        <name>NADPH</name>
        <dbReference type="ChEBI" id="CHEBI:57783"/>
    </ligand>
</feature>
<reference evidence="13 14" key="1">
    <citation type="submission" date="2021-01" db="EMBL/GenBank/DDBJ databases">
        <title>Genomic Encyclopedia of Type Strains, Phase IV (KMG-IV): sequencing the most valuable type-strain genomes for metagenomic binning, comparative biology and taxonomic classification.</title>
        <authorList>
            <person name="Goeker M."/>
        </authorList>
    </citation>
    <scope>NUCLEOTIDE SEQUENCE [LARGE SCALE GENOMIC DNA]</scope>
    <source>
        <strain evidence="13 14">DSM 25540</strain>
    </source>
</reference>
<evidence type="ECO:0000313" key="13">
    <source>
        <dbReference type="EMBL" id="MBM7632623.1"/>
    </source>
</evidence>
<evidence type="ECO:0000259" key="10">
    <source>
        <dbReference type="Pfam" id="PF02670"/>
    </source>
</evidence>
<evidence type="ECO:0000259" key="11">
    <source>
        <dbReference type="Pfam" id="PF08436"/>
    </source>
</evidence>
<comment type="cofactor">
    <cofactor evidence="9">
        <name>Mg(2+)</name>
        <dbReference type="ChEBI" id="CHEBI:18420"/>
    </cofactor>
    <cofactor evidence="9">
        <name>Mn(2+)</name>
        <dbReference type="ChEBI" id="CHEBI:29035"/>
    </cofactor>
</comment>
<evidence type="ECO:0000256" key="1">
    <source>
        <dbReference type="ARBA" id="ARBA00005094"/>
    </source>
</evidence>
<feature type="binding site" evidence="9">
    <location>
        <position position="148"/>
    </location>
    <ligand>
        <name>1-deoxy-D-xylulose 5-phosphate</name>
        <dbReference type="ChEBI" id="CHEBI:57792"/>
    </ligand>
</feature>
<dbReference type="EMBL" id="JAFBEC010000004">
    <property type="protein sequence ID" value="MBM7632623.1"/>
    <property type="molecule type" value="Genomic_DNA"/>
</dbReference>
<evidence type="ECO:0000259" key="12">
    <source>
        <dbReference type="Pfam" id="PF13288"/>
    </source>
</evidence>
<comment type="caution">
    <text evidence="13">The sequence shown here is derived from an EMBL/GenBank/DDBJ whole genome shotgun (WGS) entry which is preliminary data.</text>
</comment>
<comment type="function">
    <text evidence="9">Catalyzes the NADPH-dependent rearrangement and reduction of 1-deoxy-D-xylulose-5-phosphate (DXP) to 2-C-methyl-D-erythritol 4-phosphate (MEP).</text>
</comment>
<evidence type="ECO:0000256" key="2">
    <source>
        <dbReference type="ARBA" id="ARBA00006825"/>
    </source>
</evidence>
<keyword evidence="9" id="KW-0460">Magnesium</keyword>
<sequence length="379" mass="42133">MKRIAIIGSTGSIGTQTLDVIREHRDQFTVELLACGRNISLLKEQIAEFQPNIVLIERKEDLSRLEGHLGQAKAYAGEEAMLETLMSPSIDFVMNAMVGARGLKPTMSAIKAGKTIGIANKETLVTAGHIVTDACKKYGAELIAVDSEHSAILQSLRGNKMSEVERIIVTASGGSFRDWSYDELKNATLQDALKHPNWSMGQKVTIDSATMMNKGLEVIEARWLFDIDYDHIDVLIHRESIIHSLVEYKDKSVMAQLGSPDMKVAIQYAMTYPNRLELHGTERLNLLEVGKLHFEPTDKDRHRCLDLAIEAGRKGGSMPTVMNAANEIAVEKFLKEELSFLEIAETVEKALATHTQISHPSIEEVLKVDEETRQRVAAQ</sequence>
<feature type="domain" description="1-deoxy-D-xylulose 5-phosphate reductoisomerase N-terminal" evidence="10">
    <location>
        <begin position="4"/>
        <end position="128"/>
    </location>
</feature>
<protein>
    <recommendedName>
        <fullName evidence="9">1-deoxy-D-xylulose 5-phosphate reductoisomerase</fullName>
        <shortName evidence="9">DXP reductoisomerase</shortName>
        <ecNumber evidence="9">1.1.1.267</ecNumber>
    </recommendedName>
    <alternativeName>
        <fullName evidence="9">1-deoxyxylulose-5-phosphate reductoisomerase</fullName>
    </alternativeName>
    <alternativeName>
        <fullName evidence="9">2-C-methyl-D-erythritol 4-phosphate synthase</fullName>
    </alternativeName>
</protein>
<dbReference type="InterPro" id="IPR036291">
    <property type="entry name" value="NAD(P)-bd_dom_sf"/>
</dbReference>
<feature type="binding site" evidence="9">
    <location>
        <position position="13"/>
    </location>
    <ligand>
        <name>NADPH</name>
        <dbReference type="ChEBI" id="CHEBI:57783"/>
    </ligand>
</feature>
<dbReference type="Pfam" id="PF08436">
    <property type="entry name" value="DXP_redisom_C"/>
    <property type="match status" value="1"/>
</dbReference>
<keyword evidence="5 9" id="KW-0560">Oxidoreductase</keyword>
<dbReference type="InterPro" id="IPR026877">
    <property type="entry name" value="DXPR_C"/>
</dbReference>
<feature type="binding site" evidence="9">
    <location>
        <position position="120"/>
    </location>
    <ligand>
        <name>NADPH</name>
        <dbReference type="ChEBI" id="CHEBI:57783"/>
    </ligand>
</feature>
<dbReference type="SUPFAM" id="SSF55347">
    <property type="entry name" value="Glyceraldehyde-3-phosphate dehydrogenase-like, C-terminal domain"/>
    <property type="match status" value="1"/>
</dbReference>
<feature type="binding site" evidence="9">
    <location>
        <position position="37"/>
    </location>
    <ligand>
        <name>NADPH</name>
        <dbReference type="ChEBI" id="CHEBI:57783"/>
    </ligand>
</feature>
<name>A0ABS2PCU9_9BACL</name>
<evidence type="ECO:0000256" key="4">
    <source>
        <dbReference type="ARBA" id="ARBA00022857"/>
    </source>
</evidence>
<feature type="domain" description="DXP reductoisomerase C-terminal" evidence="12">
    <location>
        <begin position="257"/>
        <end position="374"/>
    </location>
</feature>
<evidence type="ECO:0000256" key="8">
    <source>
        <dbReference type="ARBA" id="ARBA00048543"/>
    </source>
</evidence>
<feature type="binding site" evidence="9">
    <location>
        <position position="36"/>
    </location>
    <ligand>
        <name>NADPH</name>
        <dbReference type="ChEBI" id="CHEBI:57783"/>
    </ligand>
</feature>
<dbReference type="EC" id="1.1.1.267" evidence="9"/>
<dbReference type="Pfam" id="PF02670">
    <property type="entry name" value="DXP_reductoisom"/>
    <property type="match status" value="1"/>
</dbReference>
<evidence type="ECO:0000256" key="5">
    <source>
        <dbReference type="ARBA" id="ARBA00023002"/>
    </source>
</evidence>
<feature type="binding site" evidence="9">
    <location>
        <position position="146"/>
    </location>
    <ligand>
        <name>Mn(2+)</name>
        <dbReference type="ChEBI" id="CHEBI:29035"/>
    </ligand>
</feature>
<evidence type="ECO:0000313" key="14">
    <source>
        <dbReference type="Proteomes" id="UP000741863"/>
    </source>
</evidence>
<feature type="binding site" evidence="9">
    <location>
        <position position="172"/>
    </location>
    <ligand>
        <name>1-deoxy-D-xylulose 5-phosphate</name>
        <dbReference type="ChEBI" id="CHEBI:57792"/>
    </ligand>
</feature>
<keyword evidence="3 9" id="KW-0479">Metal-binding</keyword>
<dbReference type="PANTHER" id="PTHR30525:SF0">
    <property type="entry name" value="1-DEOXY-D-XYLULOSE 5-PHOSPHATE REDUCTOISOMERASE, CHLOROPLASTIC"/>
    <property type="match status" value="1"/>
</dbReference>
<dbReference type="RefSeq" id="WP_204696965.1">
    <property type="nucleotide sequence ID" value="NZ_JAFBEC010000004.1"/>
</dbReference>
<evidence type="ECO:0000256" key="6">
    <source>
        <dbReference type="ARBA" id="ARBA00023211"/>
    </source>
</evidence>
<proteinExistence type="inferred from homology"/>
<feature type="binding site" evidence="9">
    <location>
        <position position="208"/>
    </location>
    <ligand>
        <name>1-deoxy-D-xylulose 5-phosphate</name>
        <dbReference type="ChEBI" id="CHEBI:57792"/>
    </ligand>
</feature>
<dbReference type="GO" id="GO:0030604">
    <property type="term" value="F:1-deoxy-D-xylulose-5-phosphate reductoisomerase activity"/>
    <property type="evidence" value="ECO:0007669"/>
    <property type="project" value="UniProtKB-EC"/>
</dbReference>
<dbReference type="Proteomes" id="UP000741863">
    <property type="component" value="Unassembled WGS sequence"/>
</dbReference>
<dbReference type="InterPro" id="IPR003821">
    <property type="entry name" value="DXP_reductoisomerase"/>
</dbReference>
<dbReference type="SUPFAM" id="SSF51735">
    <property type="entry name" value="NAD(P)-binding Rossmann-fold domains"/>
    <property type="match status" value="1"/>
</dbReference>
<keyword evidence="7 9" id="KW-0414">Isoprene biosynthesis</keyword>
<comment type="similarity">
    <text evidence="2 9">Belongs to the DXR family.</text>
</comment>
<dbReference type="Pfam" id="PF13288">
    <property type="entry name" value="DXPR_C"/>
    <property type="match status" value="1"/>
</dbReference>
<evidence type="ECO:0000256" key="7">
    <source>
        <dbReference type="ARBA" id="ARBA00023229"/>
    </source>
</evidence>
<feature type="binding site" evidence="9">
    <location>
        <position position="121"/>
    </location>
    <ligand>
        <name>1-deoxy-D-xylulose 5-phosphate</name>
        <dbReference type="ChEBI" id="CHEBI:57792"/>
    </ligand>
</feature>
<comment type="catalytic activity">
    <reaction evidence="8">
        <text>2-C-methyl-D-erythritol 4-phosphate + NADP(+) = 1-deoxy-D-xylulose 5-phosphate + NADPH + H(+)</text>
        <dbReference type="Rhea" id="RHEA:13717"/>
        <dbReference type="ChEBI" id="CHEBI:15378"/>
        <dbReference type="ChEBI" id="CHEBI:57783"/>
        <dbReference type="ChEBI" id="CHEBI:57792"/>
        <dbReference type="ChEBI" id="CHEBI:58262"/>
        <dbReference type="ChEBI" id="CHEBI:58349"/>
        <dbReference type="EC" id="1.1.1.267"/>
    </reaction>
    <physiologicalReaction direction="right-to-left" evidence="8">
        <dbReference type="Rhea" id="RHEA:13719"/>
    </physiologicalReaction>
</comment>
<dbReference type="NCBIfam" id="NF009114">
    <property type="entry name" value="PRK12464.1"/>
    <property type="match status" value="1"/>
</dbReference>
<feature type="binding site" evidence="9">
    <location>
        <position position="122"/>
    </location>
    <ligand>
        <name>NADPH</name>
        <dbReference type="ChEBI" id="CHEBI:57783"/>
    </ligand>
</feature>
<feature type="binding site" evidence="9">
    <location>
        <position position="217"/>
    </location>
    <ligand>
        <name>1-deoxy-D-xylulose 5-phosphate</name>
        <dbReference type="ChEBI" id="CHEBI:57792"/>
    </ligand>
</feature>
<keyword evidence="14" id="KW-1185">Reference proteome</keyword>
<feature type="binding site" evidence="9">
    <location>
        <position position="11"/>
    </location>
    <ligand>
        <name>NADPH</name>
        <dbReference type="ChEBI" id="CHEBI:57783"/>
    </ligand>
</feature>
<evidence type="ECO:0000256" key="9">
    <source>
        <dbReference type="HAMAP-Rule" id="MF_00183"/>
    </source>
</evidence>
<dbReference type="PIRSF" id="PIRSF006205">
    <property type="entry name" value="Dxp_reductismrs"/>
    <property type="match status" value="1"/>
</dbReference>
<comment type="pathway">
    <text evidence="1 9">Isoprenoid biosynthesis; isopentenyl diphosphate biosynthesis via DXP pathway; isopentenyl diphosphate from 1-deoxy-D-xylulose 5-phosphate: step 1/6.</text>
</comment>
<keyword evidence="4 9" id="KW-0521">NADP</keyword>
<dbReference type="Gene3D" id="3.40.50.720">
    <property type="entry name" value="NAD(P)-binding Rossmann-like Domain"/>
    <property type="match status" value="1"/>
</dbReference>
<feature type="binding site" evidence="9">
    <location>
        <position position="12"/>
    </location>
    <ligand>
        <name>NADPH</name>
        <dbReference type="ChEBI" id="CHEBI:57783"/>
    </ligand>
</feature>
<feature type="binding site" evidence="9">
    <location>
        <position position="10"/>
    </location>
    <ligand>
        <name>NADPH</name>
        <dbReference type="ChEBI" id="CHEBI:57783"/>
    </ligand>
</feature>
<dbReference type="Gene3D" id="1.10.1740.10">
    <property type="match status" value="1"/>
</dbReference>
<dbReference type="NCBIfam" id="TIGR00243">
    <property type="entry name" value="Dxr"/>
    <property type="match status" value="1"/>
</dbReference>
<feature type="binding site" evidence="9">
    <location>
        <position position="217"/>
    </location>
    <ligand>
        <name>Mn(2+)</name>
        <dbReference type="ChEBI" id="CHEBI:29035"/>
    </ligand>
</feature>
<feature type="binding site" evidence="9">
    <location>
        <position position="195"/>
    </location>
    <ligand>
        <name>1-deoxy-D-xylulose 5-phosphate</name>
        <dbReference type="ChEBI" id="CHEBI:57792"/>
    </ligand>
</feature>
<gene>
    <name evidence="9" type="primary">dxr</name>
    <name evidence="13" type="ORF">JOD17_001717</name>
</gene>
<dbReference type="InterPro" id="IPR013644">
    <property type="entry name" value="DXP_reductoisomerase_C"/>
</dbReference>
<feature type="binding site" evidence="9">
    <location>
        <position position="148"/>
    </location>
    <ligand>
        <name>Mn(2+)</name>
        <dbReference type="ChEBI" id="CHEBI:29035"/>
    </ligand>
</feature>
<feature type="binding site" evidence="9">
    <location>
        <position position="214"/>
    </location>
    <ligand>
        <name>1-deoxy-D-xylulose 5-phosphate</name>
        <dbReference type="ChEBI" id="CHEBI:57792"/>
    </ligand>
</feature>
<dbReference type="HAMAP" id="MF_00183">
    <property type="entry name" value="DXP_reductoisom"/>
    <property type="match status" value="1"/>
</dbReference>
<accession>A0ABS2PCU9</accession>
<feature type="binding site" evidence="9">
    <location>
        <position position="201"/>
    </location>
    <ligand>
        <name>NADPH</name>
        <dbReference type="ChEBI" id="CHEBI:57783"/>
    </ligand>
</feature>
<dbReference type="InterPro" id="IPR036169">
    <property type="entry name" value="DXPR_C_sf"/>
</dbReference>
<dbReference type="SUPFAM" id="SSF69055">
    <property type="entry name" value="1-deoxy-D-xylulose-5-phosphate reductoisomerase, C-terminal domain"/>
    <property type="match status" value="1"/>
</dbReference>
<feature type="binding site" evidence="9">
    <location>
        <position position="147"/>
    </location>
    <ligand>
        <name>1-deoxy-D-xylulose 5-phosphate</name>
        <dbReference type="ChEBI" id="CHEBI:57792"/>
    </ligand>
</feature>
<keyword evidence="6 9" id="KW-0464">Manganese</keyword>
<evidence type="ECO:0000256" key="3">
    <source>
        <dbReference type="ARBA" id="ARBA00022723"/>
    </source>
</evidence>